<evidence type="ECO:0000256" key="1">
    <source>
        <dbReference type="ARBA" id="ARBA00004141"/>
    </source>
</evidence>
<feature type="domain" description="ABC-2 type transporter transmembrane" evidence="7">
    <location>
        <begin position="477"/>
        <end position="706"/>
    </location>
</feature>
<proteinExistence type="predicted"/>
<keyword evidence="4 6" id="KW-0472">Membrane</keyword>
<feature type="domain" description="ABC-2 type transporter transmembrane" evidence="7">
    <location>
        <begin position="25"/>
        <end position="173"/>
    </location>
</feature>
<dbReference type="Pfam" id="PF12698">
    <property type="entry name" value="ABC2_membrane_3"/>
    <property type="match status" value="2"/>
</dbReference>
<evidence type="ECO:0000256" key="4">
    <source>
        <dbReference type="ARBA" id="ARBA00023136"/>
    </source>
</evidence>
<feature type="coiled-coil region" evidence="5">
    <location>
        <begin position="290"/>
        <end position="317"/>
    </location>
</feature>
<dbReference type="NCBIfam" id="TIGR03061">
    <property type="entry name" value="pip_yhgE_Nterm"/>
    <property type="match status" value="1"/>
</dbReference>
<keyword evidence="2 6" id="KW-0812">Transmembrane</keyword>
<dbReference type="PANTHER" id="PTHR43077">
    <property type="entry name" value="TRANSPORT PERMEASE YVFS-RELATED"/>
    <property type="match status" value="1"/>
</dbReference>
<sequence length="877" mass="93697">MRQSGQILSRDIRRLVRVPRAFIIILGVLITPALYAWFNINAFWDPYSNTENIRIVVVNQDRGAVIEGDGADEEDREIDVGKQISEQLEENDTIGWEFLPEDEARDALMRGEYYAMFLIPPSFSEDILSLAEETYVQPTLQYYANEKINGVSPTITDASASVIDSTIATTFKQQVAEAAASELRDAGLELRHDTNTARDNATGGLEQVAQSLDSASERVQEMRSTVNGARPVVGELRNLVISVDDTLGSVGTALNDIEGLLRSLEASSADFSASASTALLESTNALSTGAASANASITSATDELKTAQARARSALREVEGVLSQGEAATAQLRSLADGAPISPAISAEIDSVISALEERTGASREIIDGLGDLDRTTGTALDSLGALGDSLEQAAGDSASNARLARDELASTVPAINAALSRLSGSVASVRGAVTSQQALTDETLVLLAGVDNQLTSSLSVLNQVSGNLVTLADGARTAQNDIATLLSTSDSETLNNVTSLNSVQIGEYIAEPVSVEQHEVFPADNYGSAMAAFFTNLALWIGAFVLTIIFRVEVDMEGFRRLTVGQAYLGRFFLFATLSALQAIVVSVGNLAFGVQMESIAAFFVTAILTGIAYTAIIYAIVSAFGHLGRGLAVLLVVIQIPGASGLYPIELMPGFFRALYPLLPFSYGINAMRETISGFYGGHYFRYMAVLFAIAALVMALGWLFRRTSSHANLLFNRQLATTNLITSEKVEVMGSPYRISDIMAALSDRKEFGEAVAKRARFLHENYKTLIFAGIGAGVIGVAIITGLTMLLPTDKSVMLAIAVAWSLLVILYLGGVEYFTQSLVDAQQVTRLGDAELRDAVVHRHDSTGTAVTIAGIPADGHEEDHHEEGERS</sequence>
<dbReference type="GO" id="GO:0016020">
    <property type="term" value="C:membrane"/>
    <property type="evidence" value="ECO:0007669"/>
    <property type="project" value="UniProtKB-SubCell"/>
</dbReference>
<feature type="transmembrane region" description="Helical" evidence="6">
    <location>
        <begin position="686"/>
        <end position="707"/>
    </location>
</feature>
<protein>
    <submittedName>
        <fullName evidence="8">Putative membrane protein</fullName>
    </submittedName>
</protein>
<evidence type="ECO:0000259" key="7">
    <source>
        <dbReference type="Pfam" id="PF12698"/>
    </source>
</evidence>
<feature type="transmembrane region" description="Helical" evidence="6">
    <location>
        <begin position="600"/>
        <end position="626"/>
    </location>
</feature>
<gene>
    <name evidence="8" type="ORF">SAMN04488539_1088</name>
</gene>
<dbReference type="eggNOG" id="COG1511">
    <property type="taxonomic scope" value="Bacteria"/>
</dbReference>
<feature type="transmembrane region" description="Helical" evidence="6">
    <location>
        <begin position="21"/>
        <end position="38"/>
    </location>
</feature>
<feature type="transmembrane region" description="Helical" evidence="6">
    <location>
        <begin position="801"/>
        <end position="818"/>
    </location>
</feature>
<dbReference type="InterPro" id="IPR051328">
    <property type="entry name" value="T7SS_ABC-Transporter"/>
</dbReference>
<evidence type="ECO:0000313" key="8">
    <source>
        <dbReference type="EMBL" id="SDS13983.1"/>
    </source>
</evidence>
<dbReference type="NCBIfam" id="TIGR03062">
    <property type="entry name" value="pip_yhgE_Cterm"/>
    <property type="match status" value="1"/>
</dbReference>
<dbReference type="InterPro" id="IPR017501">
    <property type="entry name" value="Phage_infect_YhgE_C"/>
</dbReference>
<dbReference type="AlphaFoldDB" id="A0A1H1PSB6"/>
<feature type="transmembrane region" description="Helical" evidence="6">
    <location>
        <begin position="772"/>
        <end position="795"/>
    </location>
</feature>
<dbReference type="InterPro" id="IPR017500">
    <property type="entry name" value="Phage_infect_YhgE_N"/>
</dbReference>
<keyword evidence="5" id="KW-0175">Coiled coil</keyword>
<dbReference type="STRING" id="1203190.GCA_000312345_02177"/>
<accession>A0A1H1PSB6</accession>
<evidence type="ECO:0000256" key="5">
    <source>
        <dbReference type="SAM" id="Coils"/>
    </source>
</evidence>
<feature type="transmembrane region" description="Helical" evidence="6">
    <location>
        <begin position="573"/>
        <end position="594"/>
    </location>
</feature>
<keyword evidence="9" id="KW-1185">Reference proteome</keyword>
<evidence type="ECO:0000313" key="9">
    <source>
        <dbReference type="Proteomes" id="UP000182237"/>
    </source>
</evidence>
<dbReference type="Gene3D" id="3.40.1710.10">
    <property type="entry name" value="abc type-2 transporter like domain"/>
    <property type="match status" value="1"/>
</dbReference>
<dbReference type="PANTHER" id="PTHR43077:SF10">
    <property type="entry name" value="TRANSPORT PERMEASE PROTEIN"/>
    <property type="match status" value="1"/>
</dbReference>
<name>A0A1H1PSB6_9CORY</name>
<dbReference type="GO" id="GO:0140359">
    <property type="term" value="F:ABC-type transporter activity"/>
    <property type="evidence" value="ECO:0007669"/>
    <property type="project" value="InterPro"/>
</dbReference>
<dbReference type="RefSeq" id="WP_019194955.1">
    <property type="nucleotide sequence ID" value="NZ_LT629765.1"/>
</dbReference>
<feature type="transmembrane region" description="Helical" evidence="6">
    <location>
        <begin position="633"/>
        <end position="651"/>
    </location>
</feature>
<keyword evidence="3 6" id="KW-1133">Transmembrane helix</keyword>
<evidence type="ECO:0000256" key="3">
    <source>
        <dbReference type="ARBA" id="ARBA00022989"/>
    </source>
</evidence>
<dbReference type="InterPro" id="IPR013525">
    <property type="entry name" value="ABC2_TM"/>
</dbReference>
<dbReference type="Proteomes" id="UP000182237">
    <property type="component" value="Chromosome I"/>
</dbReference>
<dbReference type="EMBL" id="LT629765">
    <property type="protein sequence ID" value="SDS13983.1"/>
    <property type="molecule type" value="Genomic_DNA"/>
</dbReference>
<organism evidence="8 9">
    <name type="scientific">Corynebacterium timonense</name>
    <dbReference type="NCBI Taxonomy" id="441500"/>
    <lineage>
        <taxon>Bacteria</taxon>
        <taxon>Bacillati</taxon>
        <taxon>Actinomycetota</taxon>
        <taxon>Actinomycetes</taxon>
        <taxon>Mycobacteriales</taxon>
        <taxon>Corynebacteriaceae</taxon>
        <taxon>Corynebacterium</taxon>
    </lineage>
</organism>
<feature type="transmembrane region" description="Helical" evidence="6">
    <location>
        <begin position="530"/>
        <end position="553"/>
    </location>
</feature>
<comment type="subcellular location">
    <subcellularLocation>
        <location evidence="1">Membrane</location>
        <topology evidence="1">Multi-pass membrane protein</topology>
    </subcellularLocation>
</comment>
<evidence type="ECO:0000256" key="2">
    <source>
        <dbReference type="ARBA" id="ARBA00022692"/>
    </source>
</evidence>
<evidence type="ECO:0000256" key="6">
    <source>
        <dbReference type="SAM" id="Phobius"/>
    </source>
</evidence>
<reference evidence="8 9" key="1">
    <citation type="submission" date="2016-10" db="EMBL/GenBank/DDBJ databases">
        <authorList>
            <person name="de Groot N.N."/>
        </authorList>
    </citation>
    <scope>NUCLEOTIDE SEQUENCE [LARGE SCALE GENOMIC DNA]</scope>
    <source>
        <strain evidence="8 9">DSM 45434</strain>
    </source>
</reference>